<dbReference type="GO" id="GO:0006281">
    <property type="term" value="P:DNA repair"/>
    <property type="evidence" value="ECO:0007669"/>
    <property type="project" value="InterPro"/>
</dbReference>
<dbReference type="CDD" id="cd01700">
    <property type="entry name" value="PolY_Pol_V_umuC"/>
    <property type="match status" value="1"/>
</dbReference>
<keyword evidence="2" id="KW-0227">DNA damage</keyword>
<dbReference type="GO" id="GO:0009432">
    <property type="term" value="P:SOS response"/>
    <property type="evidence" value="ECO:0007669"/>
    <property type="project" value="UniProtKB-KW"/>
</dbReference>
<evidence type="ECO:0000256" key="1">
    <source>
        <dbReference type="ARBA" id="ARBA00010945"/>
    </source>
</evidence>
<dbReference type="InterPro" id="IPR036775">
    <property type="entry name" value="DNA_pol_Y-fam_lit_finger_sf"/>
</dbReference>
<dbReference type="InterPro" id="IPR043502">
    <property type="entry name" value="DNA/RNA_pol_sf"/>
</dbReference>
<dbReference type="RefSeq" id="WP_187482292.1">
    <property type="nucleotide sequence ID" value="NZ_CP060695.1"/>
</dbReference>
<sequence>MFALVDCNNFYASCERVFNPNLQNKPVAILSNNDGCVISMSDEAKKLELPFGAPIFKYEQFCKANNITVLSSNYPLYGDMSTRVMNILADFSPDIEVYSIDESFLKLDGFEKYDLSDYATKMRSKILKWTGIPTCVGIAPTKALSKVANKIARSNLKQSKGICVIDSEENRIKALKWTKIGKVWGIGSRLKKRLQEKGCETAYDFTQLPSDWVLKNFSIVEWRLQKDLQGISKIPLEDAITSKKMIATTRSFESTYSNIDDIKERISTFAASCAKKLREQKSNCHVITVFLRSNRFDKNQAYQKENRTVILSYPTDSTLTISNAAVEAVKTIFKKGIAYKKAGVIISGLVPNDNFQLNLFSHENPKHKPLMSTIDKLNSKFKTDKIKLGNQDLKRTWKMRQERLSPKFTTNIKDILIVKASQNH</sequence>
<evidence type="ECO:0000259" key="4">
    <source>
        <dbReference type="PROSITE" id="PS50173"/>
    </source>
</evidence>
<dbReference type="SUPFAM" id="SSF56672">
    <property type="entry name" value="DNA/RNA polymerases"/>
    <property type="match status" value="1"/>
</dbReference>
<dbReference type="GO" id="GO:0003684">
    <property type="term" value="F:damaged DNA binding"/>
    <property type="evidence" value="ECO:0007669"/>
    <property type="project" value="InterPro"/>
</dbReference>
<dbReference type="Pfam" id="PF00817">
    <property type="entry name" value="IMS"/>
    <property type="match status" value="1"/>
</dbReference>
<dbReference type="PROSITE" id="PS50173">
    <property type="entry name" value="UMUC"/>
    <property type="match status" value="1"/>
</dbReference>
<dbReference type="Proteomes" id="UP000515808">
    <property type="component" value="Chromosome"/>
</dbReference>
<dbReference type="InterPro" id="IPR017961">
    <property type="entry name" value="DNA_pol_Y-fam_little_finger"/>
</dbReference>
<reference evidence="5 6" key="1">
    <citation type="submission" date="2020-08" db="EMBL/GenBank/DDBJ databases">
        <title>Polaribacter sp. L12M9 isolated from gut of the Korean scallop.</title>
        <authorList>
            <person name="Jeong Y.S."/>
        </authorList>
    </citation>
    <scope>NUCLEOTIDE SEQUENCE [LARGE SCALE GENOMIC DNA]</scope>
    <source>
        <strain evidence="5 6">L12M9</strain>
    </source>
</reference>
<proteinExistence type="inferred from homology"/>
<dbReference type="Gene3D" id="3.40.1170.60">
    <property type="match status" value="1"/>
</dbReference>
<evidence type="ECO:0000256" key="3">
    <source>
        <dbReference type="ARBA" id="ARBA00023236"/>
    </source>
</evidence>
<protein>
    <submittedName>
        <fullName evidence="5">Y-family DNA polymerase</fullName>
    </submittedName>
</protein>
<evidence type="ECO:0000313" key="6">
    <source>
        <dbReference type="Proteomes" id="UP000515808"/>
    </source>
</evidence>
<dbReference type="SUPFAM" id="SSF100879">
    <property type="entry name" value="Lesion bypass DNA polymerase (Y-family), little finger domain"/>
    <property type="match status" value="1"/>
</dbReference>
<evidence type="ECO:0000256" key="2">
    <source>
        <dbReference type="ARBA" id="ARBA00023199"/>
    </source>
</evidence>
<dbReference type="PANTHER" id="PTHR11076:SF33">
    <property type="entry name" value="DNA POLYMERASE KAPPA"/>
    <property type="match status" value="1"/>
</dbReference>
<keyword evidence="3" id="KW-0742">SOS response</keyword>
<dbReference type="InterPro" id="IPR001126">
    <property type="entry name" value="UmuC"/>
</dbReference>
<accession>A0A7G9L9T2</accession>
<dbReference type="Pfam" id="PF13438">
    <property type="entry name" value="DUF4113"/>
    <property type="match status" value="1"/>
</dbReference>
<gene>
    <name evidence="5" type="ORF">H9W90_14515</name>
</gene>
<name>A0A7G9L9T2_9FLAO</name>
<dbReference type="InterPro" id="IPR050116">
    <property type="entry name" value="DNA_polymerase-Y"/>
</dbReference>
<dbReference type="Gene3D" id="3.30.70.270">
    <property type="match status" value="1"/>
</dbReference>
<dbReference type="PANTHER" id="PTHR11076">
    <property type="entry name" value="DNA REPAIR POLYMERASE UMUC / TRANSFERASE FAMILY MEMBER"/>
    <property type="match status" value="1"/>
</dbReference>
<organism evidence="5 6">
    <name type="scientific">Polaribacter pectinis</name>
    <dbReference type="NCBI Taxonomy" id="2738844"/>
    <lineage>
        <taxon>Bacteria</taxon>
        <taxon>Pseudomonadati</taxon>
        <taxon>Bacteroidota</taxon>
        <taxon>Flavobacteriia</taxon>
        <taxon>Flavobacteriales</taxon>
        <taxon>Flavobacteriaceae</taxon>
    </lineage>
</organism>
<dbReference type="Gene3D" id="3.30.1490.100">
    <property type="entry name" value="DNA polymerase, Y-family, little finger domain"/>
    <property type="match status" value="1"/>
</dbReference>
<dbReference type="InterPro" id="IPR025188">
    <property type="entry name" value="DUF4113"/>
</dbReference>
<dbReference type="GO" id="GO:0042276">
    <property type="term" value="P:error-prone translesion synthesis"/>
    <property type="evidence" value="ECO:0007669"/>
    <property type="project" value="TreeGrafter"/>
</dbReference>
<evidence type="ECO:0000313" key="5">
    <source>
        <dbReference type="EMBL" id="QNM85381.1"/>
    </source>
</evidence>
<dbReference type="KEGG" id="ppec:H9W90_14515"/>
<dbReference type="EMBL" id="CP060695">
    <property type="protein sequence ID" value="QNM85381.1"/>
    <property type="molecule type" value="Genomic_DNA"/>
</dbReference>
<dbReference type="InterPro" id="IPR043128">
    <property type="entry name" value="Rev_trsase/Diguanyl_cyclase"/>
</dbReference>
<feature type="domain" description="UmuC" evidence="4">
    <location>
        <begin position="2"/>
        <end position="187"/>
    </location>
</feature>
<keyword evidence="2" id="KW-0741">SOS mutagenesis</keyword>
<keyword evidence="6" id="KW-1185">Reference proteome</keyword>
<dbReference type="AlphaFoldDB" id="A0A7G9L9T2"/>
<dbReference type="GO" id="GO:0003887">
    <property type="term" value="F:DNA-directed DNA polymerase activity"/>
    <property type="evidence" value="ECO:0007669"/>
    <property type="project" value="UniProtKB-KW"/>
</dbReference>
<comment type="similarity">
    <text evidence="1">Belongs to the DNA polymerase type-Y family.</text>
</comment>
<dbReference type="Pfam" id="PF11799">
    <property type="entry name" value="IMS_C"/>
    <property type="match status" value="1"/>
</dbReference>